<dbReference type="AlphaFoldDB" id="A0A6P6CY70"/>
<dbReference type="Proteomes" id="UP000515202">
    <property type="component" value="Unplaced"/>
</dbReference>
<feature type="region of interest" description="Disordered" evidence="1">
    <location>
        <begin position="109"/>
        <end position="143"/>
    </location>
</feature>
<protein>
    <submittedName>
        <fullName evidence="3">Uncharacterized protein LOC111745845</fullName>
    </submittedName>
</protein>
<dbReference type="OrthoDB" id="8784811at2759"/>
<dbReference type="KEGG" id="pvp:111745845"/>
<dbReference type="RefSeq" id="XP_023392459.1">
    <property type="nucleotide sequence ID" value="XM_023536691.1"/>
</dbReference>
<dbReference type="GeneID" id="111745845"/>
<reference evidence="3" key="1">
    <citation type="submission" date="2025-08" db="UniProtKB">
        <authorList>
            <consortium name="RefSeq"/>
        </authorList>
    </citation>
    <scope>IDENTIFICATION</scope>
    <source>
        <tissue evidence="3">Kidney</tissue>
    </source>
</reference>
<feature type="compositionally biased region" description="Low complexity" evidence="1">
    <location>
        <begin position="116"/>
        <end position="127"/>
    </location>
</feature>
<gene>
    <name evidence="3" type="primary">LOC111745845</name>
</gene>
<organism evidence="2 3">
    <name type="scientific">Pteropus vampyrus</name>
    <name type="common">Large flying fox</name>
    <dbReference type="NCBI Taxonomy" id="132908"/>
    <lineage>
        <taxon>Eukaryota</taxon>
        <taxon>Metazoa</taxon>
        <taxon>Chordata</taxon>
        <taxon>Craniata</taxon>
        <taxon>Vertebrata</taxon>
        <taxon>Euteleostomi</taxon>
        <taxon>Mammalia</taxon>
        <taxon>Eutheria</taxon>
        <taxon>Laurasiatheria</taxon>
        <taxon>Chiroptera</taxon>
        <taxon>Yinpterochiroptera</taxon>
        <taxon>Pteropodoidea</taxon>
        <taxon>Pteropodidae</taxon>
        <taxon>Pteropodinae</taxon>
        <taxon>Pteropus</taxon>
    </lineage>
</organism>
<evidence type="ECO:0000313" key="2">
    <source>
        <dbReference type="Proteomes" id="UP000515202"/>
    </source>
</evidence>
<keyword evidence="2" id="KW-1185">Reference proteome</keyword>
<evidence type="ECO:0000256" key="1">
    <source>
        <dbReference type="SAM" id="MobiDB-lite"/>
    </source>
</evidence>
<sequence>MFRKLHSIFNSSPQRKAAVAESSYCDGAGPAVRLIRSSSMYVVGDHGEKFSESLKKYKSAGSMDTSLYYLQQEGDRAWMYSRTQDCLQYLQELLALRKKYLSSLSDLKPKRGQGFSSTSSKSSTGGKKAPGQPPAKEIQKATSKKYSQFSADVAEAIAFFDAIIAELDTEKRPRATEADPPNEDVDFDVATSSREHSLHSNWILRAPRRPFGDTAVHTVHVTDGQFRRSMERRTMGTQRRLERHPIYLPKAVEGAFSTLKFKPKACKKDLGSSRRVLFNFSGEDMEWDAELFALEPLTSLREDCYETENPKGQWLLRERLWERTVP</sequence>
<evidence type="ECO:0000313" key="3">
    <source>
        <dbReference type="RefSeq" id="XP_023392459.1"/>
    </source>
</evidence>
<accession>A0A6P6CY70</accession>
<name>A0A6P6CY70_PTEVA</name>
<proteinExistence type="predicted"/>